<proteinExistence type="predicted"/>
<evidence type="ECO:0000259" key="7">
    <source>
        <dbReference type="Pfam" id="PF00588"/>
    </source>
</evidence>
<evidence type="ECO:0000256" key="2">
    <source>
        <dbReference type="ARBA" id="ARBA00022603"/>
    </source>
</evidence>
<dbReference type="PANTHER" id="PTHR43453:SF1">
    <property type="entry name" value="TRNA_RRNA METHYLTRANSFERASE SPOU TYPE DOMAIN-CONTAINING PROTEIN"/>
    <property type="match status" value="1"/>
</dbReference>
<gene>
    <name evidence="8" type="ORF">COZ41_03290</name>
</gene>
<keyword evidence="6" id="KW-0694">RNA-binding</keyword>
<name>A0A2M7LI73_9BACT</name>
<evidence type="ECO:0000256" key="5">
    <source>
        <dbReference type="ARBA" id="ARBA00022694"/>
    </source>
</evidence>
<feature type="domain" description="tRNA/rRNA methyltransferase SpoU type" evidence="7">
    <location>
        <begin position="35"/>
        <end position="175"/>
    </location>
</feature>
<dbReference type="Pfam" id="PF00588">
    <property type="entry name" value="SpoU_methylase"/>
    <property type="match status" value="1"/>
</dbReference>
<keyword evidence="3 8" id="KW-0808">Transferase</keyword>
<sequence>MPINLKKIKLNSHQLRSSNKSFAKKYNNKTKHNPIVLVLDNVLDTYNIGSFFRLADALNVEKICLCGPVVTPPNLKIHRASIGTWKWVTWEHYYHTADCLLKLKNEGYQIIACEQTKNSVLYNKAKYKFPLAIVAGSEMNGVGESSLKLCDQVVEIPMFGINKSLNVLVATSIISFNTISQQNYQ</sequence>
<dbReference type="InterPro" id="IPR029028">
    <property type="entry name" value="Alpha/beta_knot_MTases"/>
</dbReference>
<evidence type="ECO:0000313" key="8">
    <source>
        <dbReference type="EMBL" id="PIX67744.1"/>
    </source>
</evidence>
<dbReference type="GO" id="GO:0000049">
    <property type="term" value="F:tRNA binding"/>
    <property type="evidence" value="ECO:0007669"/>
    <property type="project" value="UniProtKB-KW"/>
</dbReference>
<evidence type="ECO:0000256" key="1">
    <source>
        <dbReference type="ARBA" id="ARBA00022555"/>
    </source>
</evidence>
<dbReference type="GO" id="GO:0008173">
    <property type="term" value="F:RNA methyltransferase activity"/>
    <property type="evidence" value="ECO:0007669"/>
    <property type="project" value="InterPro"/>
</dbReference>
<dbReference type="InterPro" id="IPR001537">
    <property type="entry name" value="SpoU_MeTrfase"/>
</dbReference>
<keyword evidence="2 8" id="KW-0489">Methyltransferase</keyword>
<organism evidence="8 9">
    <name type="scientific">Candidatus Shapirobacteria bacterium CG_4_10_14_3_um_filter_35_13</name>
    <dbReference type="NCBI Taxonomy" id="1974873"/>
    <lineage>
        <taxon>Bacteria</taxon>
        <taxon>Candidatus Shapironibacteriota</taxon>
    </lineage>
</organism>
<evidence type="ECO:0000256" key="3">
    <source>
        <dbReference type="ARBA" id="ARBA00022679"/>
    </source>
</evidence>
<dbReference type="EMBL" id="PFJG01000074">
    <property type="protein sequence ID" value="PIX67744.1"/>
    <property type="molecule type" value="Genomic_DNA"/>
</dbReference>
<reference evidence="9" key="1">
    <citation type="submission" date="2017-09" db="EMBL/GenBank/DDBJ databases">
        <title>Depth-based differentiation of microbial function through sediment-hosted aquifers and enrichment of novel symbionts in the deep terrestrial subsurface.</title>
        <authorList>
            <person name="Probst A.J."/>
            <person name="Ladd B."/>
            <person name="Jarett J.K."/>
            <person name="Geller-Mcgrath D.E."/>
            <person name="Sieber C.M.K."/>
            <person name="Emerson J.B."/>
            <person name="Anantharaman K."/>
            <person name="Thomas B.C."/>
            <person name="Malmstrom R."/>
            <person name="Stieglmeier M."/>
            <person name="Klingl A."/>
            <person name="Woyke T."/>
            <person name="Ryan C.M."/>
            <person name="Banfield J.F."/>
        </authorList>
    </citation>
    <scope>NUCLEOTIDE SEQUENCE [LARGE SCALE GENOMIC DNA]</scope>
</reference>
<keyword evidence="5" id="KW-0819">tRNA processing</keyword>
<comment type="caution">
    <text evidence="8">The sequence shown here is derived from an EMBL/GenBank/DDBJ whole genome shotgun (WGS) entry which is preliminary data.</text>
</comment>
<evidence type="ECO:0000256" key="6">
    <source>
        <dbReference type="ARBA" id="ARBA00022884"/>
    </source>
</evidence>
<dbReference type="InterPro" id="IPR029026">
    <property type="entry name" value="tRNA_m1G_MTases_N"/>
</dbReference>
<dbReference type="InterPro" id="IPR033671">
    <property type="entry name" value="TrmH"/>
</dbReference>
<dbReference type="AlphaFoldDB" id="A0A2M7LI73"/>
<dbReference type="Gene3D" id="3.40.1280.10">
    <property type="match status" value="1"/>
</dbReference>
<accession>A0A2M7LI73</accession>
<keyword evidence="1" id="KW-0820">tRNA-binding</keyword>
<dbReference type="Proteomes" id="UP000229531">
    <property type="component" value="Unassembled WGS sequence"/>
</dbReference>
<keyword evidence="4" id="KW-0949">S-adenosyl-L-methionine</keyword>
<dbReference type="PANTHER" id="PTHR43453">
    <property type="entry name" value="RRNA METHYLASE-LIKE"/>
    <property type="match status" value="1"/>
</dbReference>
<evidence type="ECO:0000256" key="4">
    <source>
        <dbReference type="ARBA" id="ARBA00022691"/>
    </source>
</evidence>
<evidence type="ECO:0000313" key="9">
    <source>
        <dbReference type="Proteomes" id="UP000229531"/>
    </source>
</evidence>
<protein>
    <submittedName>
        <fullName evidence="8">RNA methyltransferase</fullName>
    </submittedName>
</protein>
<dbReference type="GO" id="GO:0002938">
    <property type="term" value="P:tRNA guanine ribose methylation"/>
    <property type="evidence" value="ECO:0007669"/>
    <property type="project" value="TreeGrafter"/>
</dbReference>
<dbReference type="SUPFAM" id="SSF75217">
    <property type="entry name" value="alpha/beta knot"/>
    <property type="match status" value="1"/>
</dbReference>